<sequence length="649" mass="74712">MYVNKGINVCGLNAILTQNSQEHHLYYLKEMHKGLYHRGPDDEGFLSWNQYDDLKQSTNFENLSTGQVLLSHRRLSILDVTSRAIQPMLNKHRTLAIIFNGEIYNFLEIRKELETLGHSFITSSDTEVLLTAYEEWGSQMLPKLIGMFVFIILDLRKSYLFIARDFFGIKPLFIVRKNKTLFLSSEINSLLNIPEISRKVNPQALYNYLRFGLTNNNVETLFSEIKHFPAAHYAEVDLKTLSFTLTEYWKPQLGVSSYSQKEAVEHLRTLFLESIKLHLRSDVPVGVALSGGIDSSAVIMGMRAIKGPHLNIKSFSYCAENSIYNEERWIDIVATAAQADSYKTHISSYKLWDDLEKLIKIQGEPFGSTSIYAQFRIYELAKTQNIKVMLDGQGADELFAGYRPYLARRLISLIKEKNFPDIYAFIKAIMKVPDLAKSRFFAQVASHFSPTIFEGLGRKIVGESLTPPWLNQKWFSMRGVEFDVLPHKRLSTLKEALLESLTTTVLPALLQYQDRNSMHFSIESRVPFLTPQLVNFAYSLDEELLISKNGQSKFLLREAMQGIVPDIILERKDKIGFATPEQAFLKQLKANITENFIGSFAHRIPALNKPMIIKEWEQFQNNSTPSNPKIWRWINIIKWSEFYDVDHNI</sequence>
<keyword evidence="5 9" id="KW-0067">ATP-binding</keyword>
<dbReference type="Pfam" id="PF00733">
    <property type="entry name" value="Asn_synthase"/>
    <property type="match status" value="1"/>
</dbReference>
<evidence type="ECO:0000256" key="7">
    <source>
        <dbReference type="ARBA" id="ARBA00048741"/>
    </source>
</evidence>
<dbReference type="CDD" id="cd00712">
    <property type="entry name" value="AsnB"/>
    <property type="match status" value="1"/>
</dbReference>
<dbReference type="SUPFAM" id="SSF56235">
    <property type="entry name" value="N-terminal nucleophile aminohydrolases (Ntn hydrolases)"/>
    <property type="match status" value="1"/>
</dbReference>
<proteinExistence type="inferred from homology"/>
<feature type="active site" description="For GATase activity" evidence="8">
    <location>
        <position position="10"/>
    </location>
</feature>
<dbReference type="CDD" id="cd01991">
    <property type="entry name" value="Asn_synthase_B_C"/>
    <property type="match status" value="1"/>
</dbReference>
<dbReference type="EMBL" id="JAFKGL010000011">
    <property type="protein sequence ID" value="MBN9412634.1"/>
    <property type="molecule type" value="Genomic_DNA"/>
</dbReference>
<evidence type="ECO:0000313" key="12">
    <source>
        <dbReference type="Proteomes" id="UP000664414"/>
    </source>
</evidence>
<reference evidence="11" key="1">
    <citation type="submission" date="2021-02" db="EMBL/GenBank/DDBJ databases">
        <title>Thiocyanate and organic carbon inputs drive convergent selection for specific autotrophic Afipia and Thiobacillus strains within complex microbiomes.</title>
        <authorList>
            <person name="Huddy R.J."/>
            <person name="Sachdeva R."/>
            <person name="Kadzinga F."/>
            <person name="Kantor R.S."/>
            <person name="Harrison S.T.L."/>
            <person name="Banfield J.F."/>
        </authorList>
    </citation>
    <scope>NUCLEOTIDE SEQUENCE</scope>
    <source>
        <strain evidence="11">SCN18_10_11_15_R4_P_38_20</strain>
    </source>
</reference>
<evidence type="ECO:0000256" key="5">
    <source>
        <dbReference type="ARBA" id="ARBA00022840"/>
    </source>
</evidence>
<dbReference type="PIRSF" id="PIRSF001589">
    <property type="entry name" value="Asn_synthetase_glu-h"/>
    <property type="match status" value="1"/>
</dbReference>
<dbReference type="GO" id="GO:0006529">
    <property type="term" value="P:asparagine biosynthetic process"/>
    <property type="evidence" value="ECO:0007669"/>
    <property type="project" value="UniProtKB-KW"/>
</dbReference>
<dbReference type="AlphaFoldDB" id="A0A8J7TV43"/>
<evidence type="ECO:0000256" key="4">
    <source>
        <dbReference type="ARBA" id="ARBA00022741"/>
    </source>
</evidence>
<dbReference type="Gene3D" id="3.60.20.10">
    <property type="entry name" value="Glutamine Phosphoribosylpyrophosphate, subunit 1, domain 1"/>
    <property type="match status" value="1"/>
</dbReference>
<evidence type="ECO:0000256" key="1">
    <source>
        <dbReference type="ARBA" id="ARBA00005187"/>
    </source>
</evidence>
<dbReference type="GO" id="GO:0005524">
    <property type="term" value="F:ATP binding"/>
    <property type="evidence" value="ECO:0007669"/>
    <property type="project" value="UniProtKB-KW"/>
</dbReference>
<dbReference type="PANTHER" id="PTHR43284:SF1">
    <property type="entry name" value="ASPARAGINE SYNTHETASE"/>
    <property type="match status" value="1"/>
</dbReference>
<dbReference type="EC" id="6.3.5.4" evidence="3"/>
<dbReference type="PANTHER" id="PTHR43284">
    <property type="entry name" value="ASPARAGINE SYNTHETASE (GLUTAMINE-HYDROLYZING)"/>
    <property type="match status" value="1"/>
</dbReference>
<keyword evidence="6 8" id="KW-0315">Glutamine amidotransferase</keyword>
<keyword evidence="4 9" id="KW-0547">Nucleotide-binding</keyword>
<name>A0A8J7TV43_9PROT</name>
<dbReference type="Gene3D" id="3.40.50.620">
    <property type="entry name" value="HUPs"/>
    <property type="match status" value="1"/>
</dbReference>
<evidence type="ECO:0000256" key="9">
    <source>
        <dbReference type="PIRSR" id="PIRSR001589-2"/>
    </source>
</evidence>
<dbReference type="Proteomes" id="UP000664414">
    <property type="component" value="Unassembled WGS sequence"/>
</dbReference>
<evidence type="ECO:0000256" key="6">
    <source>
        <dbReference type="ARBA" id="ARBA00022962"/>
    </source>
</evidence>
<dbReference type="InterPro" id="IPR001962">
    <property type="entry name" value="Asn_synthase"/>
</dbReference>
<comment type="caution">
    <text evidence="11">The sequence shown here is derived from an EMBL/GenBank/DDBJ whole genome shotgun (WGS) entry which is preliminary data.</text>
</comment>
<protein>
    <recommendedName>
        <fullName evidence="3">asparagine synthase (glutamine-hydrolyzing)</fullName>
        <ecNumber evidence="3">6.3.5.4</ecNumber>
    </recommendedName>
</protein>
<evidence type="ECO:0000256" key="2">
    <source>
        <dbReference type="ARBA" id="ARBA00005752"/>
    </source>
</evidence>
<evidence type="ECO:0000256" key="3">
    <source>
        <dbReference type="ARBA" id="ARBA00012737"/>
    </source>
</evidence>
<dbReference type="InterPro" id="IPR017932">
    <property type="entry name" value="GATase_2_dom"/>
</dbReference>
<dbReference type="InterPro" id="IPR029055">
    <property type="entry name" value="Ntn_hydrolases_N"/>
</dbReference>
<comment type="similarity">
    <text evidence="2">Belongs to the asparagine synthetase family.</text>
</comment>
<comment type="catalytic activity">
    <reaction evidence="7">
        <text>L-aspartate + L-glutamine + ATP + H2O = L-asparagine + L-glutamate + AMP + diphosphate + H(+)</text>
        <dbReference type="Rhea" id="RHEA:12228"/>
        <dbReference type="ChEBI" id="CHEBI:15377"/>
        <dbReference type="ChEBI" id="CHEBI:15378"/>
        <dbReference type="ChEBI" id="CHEBI:29985"/>
        <dbReference type="ChEBI" id="CHEBI:29991"/>
        <dbReference type="ChEBI" id="CHEBI:30616"/>
        <dbReference type="ChEBI" id="CHEBI:33019"/>
        <dbReference type="ChEBI" id="CHEBI:58048"/>
        <dbReference type="ChEBI" id="CHEBI:58359"/>
        <dbReference type="ChEBI" id="CHEBI:456215"/>
        <dbReference type="EC" id="6.3.5.4"/>
    </reaction>
</comment>
<dbReference type="InterPro" id="IPR051786">
    <property type="entry name" value="ASN_synthetase/amidase"/>
</dbReference>
<dbReference type="InterPro" id="IPR014729">
    <property type="entry name" value="Rossmann-like_a/b/a_fold"/>
</dbReference>
<organism evidence="11 12">
    <name type="scientific">Candidatus Paracaedimonas acanthamoebae</name>
    <dbReference type="NCBI Taxonomy" id="244581"/>
    <lineage>
        <taxon>Bacteria</taxon>
        <taxon>Pseudomonadati</taxon>
        <taxon>Pseudomonadota</taxon>
        <taxon>Alphaproteobacteria</taxon>
        <taxon>Holosporales</taxon>
        <taxon>Caedimonadaceae</taxon>
        <taxon>Candidatus Paracaedimonas</taxon>
    </lineage>
</organism>
<feature type="domain" description="Glutamine amidotransferase type-2" evidence="10">
    <location>
        <begin position="10"/>
        <end position="239"/>
    </location>
</feature>
<dbReference type="GO" id="GO:0005829">
    <property type="term" value="C:cytosol"/>
    <property type="evidence" value="ECO:0007669"/>
    <property type="project" value="TreeGrafter"/>
</dbReference>
<dbReference type="InterPro" id="IPR033738">
    <property type="entry name" value="AsnB_N"/>
</dbReference>
<gene>
    <name evidence="11" type="primary">asnB</name>
    <name evidence="11" type="ORF">J0H12_01735</name>
</gene>
<feature type="binding site" evidence="9">
    <location>
        <position position="125"/>
    </location>
    <ligand>
        <name>L-glutamine</name>
        <dbReference type="ChEBI" id="CHEBI:58359"/>
    </ligand>
</feature>
<evidence type="ECO:0000259" key="10">
    <source>
        <dbReference type="PROSITE" id="PS51278"/>
    </source>
</evidence>
<evidence type="ECO:0000313" key="11">
    <source>
        <dbReference type="EMBL" id="MBN9412634.1"/>
    </source>
</evidence>
<keyword evidence="11" id="KW-0436">Ligase</keyword>
<evidence type="ECO:0000256" key="8">
    <source>
        <dbReference type="PIRSR" id="PIRSR001589-1"/>
    </source>
</evidence>
<dbReference type="PROSITE" id="PS51278">
    <property type="entry name" value="GATASE_TYPE_2"/>
    <property type="match status" value="1"/>
</dbReference>
<dbReference type="Pfam" id="PF13537">
    <property type="entry name" value="GATase_7"/>
    <property type="match status" value="1"/>
</dbReference>
<keyword evidence="8" id="KW-0061">Asparagine biosynthesis</keyword>
<dbReference type="SUPFAM" id="SSF52402">
    <property type="entry name" value="Adenine nucleotide alpha hydrolases-like"/>
    <property type="match status" value="1"/>
</dbReference>
<accession>A0A8J7TV43</accession>
<dbReference type="NCBIfam" id="TIGR01536">
    <property type="entry name" value="asn_synth_AEB"/>
    <property type="match status" value="1"/>
</dbReference>
<comment type="pathway">
    <text evidence="1">Amino-acid biosynthesis; L-asparagine biosynthesis; L-asparagine from L-aspartate (L-Gln route): step 1/1.</text>
</comment>
<dbReference type="GO" id="GO:0004066">
    <property type="term" value="F:asparagine synthase (glutamine-hydrolyzing) activity"/>
    <property type="evidence" value="ECO:0007669"/>
    <property type="project" value="UniProtKB-EC"/>
</dbReference>
<keyword evidence="8" id="KW-0028">Amino-acid biosynthesis</keyword>
<dbReference type="InterPro" id="IPR006426">
    <property type="entry name" value="Asn_synth_AEB"/>
</dbReference>